<organism evidence="1 2">
    <name type="scientific">Sunxiuqinia dokdonensis</name>
    <dbReference type="NCBI Taxonomy" id="1409788"/>
    <lineage>
        <taxon>Bacteria</taxon>
        <taxon>Pseudomonadati</taxon>
        <taxon>Bacteroidota</taxon>
        <taxon>Bacteroidia</taxon>
        <taxon>Marinilabiliales</taxon>
        <taxon>Prolixibacteraceae</taxon>
        <taxon>Sunxiuqinia</taxon>
    </lineage>
</organism>
<name>A0A0L8VE91_9BACT</name>
<dbReference type="EMBL" id="LGIA01000018">
    <property type="protein sequence ID" value="KOH46776.1"/>
    <property type="molecule type" value="Genomic_DNA"/>
</dbReference>
<dbReference type="Proteomes" id="UP000036958">
    <property type="component" value="Unassembled WGS sequence"/>
</dbReference>
<comment type="caution">
    <text evidence="1">The sequence shown here is derived from an EMBL/GenBank/DDBJ whole genome shotgun (WGS) entry which is preliminary data.</text>
</comment>
<dbReference type="AlphaFoldDB" id="A0A0L8VE91"/>
<evidence type="ECO:0000313" key="2">
    <source>
        <dbReference type="Proteomes" id="UP000036958"/>
    </source>
</evidence>
<protein>
    <submittedName>
        <fullName evidence="1">Uncharacterized protein</fullName>
    </submittedName>
</protein>
<keyword evidence="2" id="KW-1185">Reference proteome</keyword>
<dbReference type="OrthoDB" id="9762853at2"/>
<dbReference type="STRING" id="1409788.NC99_03620"/>
<reference evidence="2" key="1">
    <citation type="submission" date="2015-07" db="EMBL/GenBank/DDBJ databases">
        <title>Genome sequencing of Sunxiuqinia dokdonensis strain SK.</title>
        <authorList>
            <person name="Ahn S."/>
            <person name="Kim B.-C."/>
        </authorList>
    </citation>
    <scope>NUCLEOTIDE SEQUENCE [LARGE SCALE GENOMIC DNA]</scope>
    <source>
        <strain evidence="2">SK</strain>
    </source>
</reference>
<accession>A0A0L8VE91</accession>
<evidence type="ECO:0000313" key="1">
    <source>
        <dbReference type="EMBL" id="KOH46776.1"/>
    </source>
</evidence>
<gene>
    <name evidence="1" type="ORF">NC99_03620</name>
</gene>
<dbReference type="RefSeq" id="WP_053179190.1">
    <property type="nucleotide sequence ID" value="NZ_LGIA01000018.1"/>
</dbReference>
<dbReference type="PATRIC" id="fig|1409788.3.peg.374"/>
<sequence length="1021" mass="114377">MKDCNDHIPVLVRDGTSQAARYPKDLDPASVQIDGRSESDLIDFAYNFAGLLNFYNLENQVDGDWQAFLQQLKENPKAVLTGDLSPQASLFLSFLRLFKKQQDQLNGLTKKHLDTFFRDVLRIQPKGPVADQVHVLFELAKNVEPALLQAGTALKAGKDEAGQELVYALTEDLIVNHATVEAIKSVVVDVENNQMVHAGQAANTLDGLEEELPEDDAKWPPFGKTSFVKADIGFALASPVLWLQEGTRKITVTLTLRADDDFDIPASARSQAFKIYLSGEEEWLGPYHSTPSLRKVSGRFQMQLILNLPASEKPVAYYNGEVLDSRFHSIFPVLKVIPDTSSSAYLNGFLQHVSLETARIDVEVSGIESLTLQNDQGSLDPAKAFLPFGSEPVRGSSFDLGYEEAFTKKLNEFKIHVDWMDVPSSNLRTYYSGYSLSGNQFKASLSYRNKNDQISTKTIDLFNPSNNQNRASYTVSENPILVSIIPQVLINAQLNLSAGSKSFNLIQKKYNFLPGNNLAKFKLPKLNVKTGVPKNGFVKLELLDDFLHRDYRQKYVKATVEYVEGDLVLPKEPYQPKIKSISLDYRASSSTINFAQTSEAAYAEKDVEFFQLGAFGQREVHGHLLSKADWLSANEITLLADYSQQGELLIGVKNIAKGQILNLLIQVAEGSANPQKEKEPVRWSILAHDHWRALRSDELLADATNGLLKSGIVKISLPADTGTSHSWMPDGLVWLRASVKANPDAVCQLIGIHAQAARAELLEAKKHPAHLLMPLKAETISKLLKPNGAIKQVMQPYASFGGRAEEKARAYYTRVSERLRHKNRAITLWDYERLVLQEFPDISKVKCLNHTCETLERAPGHVNLIVVPDLQNKNAVDVLQPRVSKAVLEDVRSYMEPLAPSLIKIHVNNPLYEEVQLEFEVKFRTNYEFGYYQKELNRELIEFLSPWSTGSQAEIHFGGRIEKSVLLKFVETRSYVDFVSHFKMFHLASGKQPLDVESAVATNSRAILVSHSKHVIHNYNS</sequence>
<proteinExistence type="predicted"/>